<evidence type="ECO:0000313" key="4">
    <source>
        <dbReference type="Proteomes" id="UP000501076"/>
    </source>
</evidence>
<gene>
    <name evidence="3" type="ORF">FDZ14_31985</name>
</gene>
<proteinExistence type="predicted"/>
<reference evidence="3 4" key="1">
    <citation type="submission" date="2019-10" db="EMBL/GenBank/DDBJ databases">
        <title>Complete genome sequences for adaption low water activity.</title>
        <authorList>
            <person name="Zhao L."/>
            <person name="Zhong J."/>
        </authorList>
    </citation>
    <scope>NUCLEOTIDE SEQUENCE [LARGE SCALE GENOMIC DNA]</scope>
    <source>
        <strain evidence="3 4">FDU301</strain>
        <plasmid evidence="4">pfdu301a</plasmid>
    </source>
</reference>
<dbReference type="Pfam" id="PF08239">
    <property type="entry name" value="SH3_3"/>
    <property type="match status" value="1"/>
</dbReference>
<dbReference type="InterPro" id="IPR003646">
    <property type="entry name" value="SH3-like_bac-type"/>
</dbReference>
<evidence type="ECO:0000259" key="2">
    <source>
        <dbReference type="PROSITE" id="PS51781"/>
    </source>
</evidence>
<dbReference type="PROSITE" id="PS51781">
    <property type="entry name" value="SH3B"/>
    <property type="match status" value="1"/>
</dbReference>
<dbReference type="AlphaFoldDB" id="A0A6M6E1A1"/>
<protein>
    <submittedName>
        <fullName evidence="3">SH3 domain-containing protein</fullName>
    </submittedName>
</protein>
<name>A0A6M6E1A1_PRIMG</name>
<feature type="domain" description="SH3b" evidence="2">
    <location>
        <begin position="110"/>
        <end position="175"/>
    </location>
</feature>
<dbReference type="Gene3D" id="2.30.30.40">
    <property type="entry name" value="SH3 Domains"/>
    <property type="match status" value="1"/>
</dbReference>
<feature type="region of interest" description="Disordered" evidence="1">
    <location>
        <begin position="62"/>
        <end position="132"/>
    </location>
</feature>
<feature type="compositionally biased region" description="Low complexity" evidence="1">
    <location>
        <begin position="71"/>
        <end position="112"/>
    </location>
</feature>
<evidence type="ECO:0000313" key="3">
    <source>
        <dbReference type="EMBL" id="QJX80712.1"/>
    </source>
</evidence>
<keyword evidence="3" id="KW-0614">Plasmid</keyword>
<feature type="compositionally biased region" description="Polar residues" evidence="1">
    <location>
        <begin position="113"/>
        <end position="130"/>
    </location>
</feature>
<sequence length="175" mass="18448">MLTMNKKLSLIILFLLFISLISVLLAFMAFSHQNSSEDVGELKTGYEQLTKQVNELKVTTKELDTKVGDGTPTTTPATTTPATTTPATTTPATTTPATATPSATPPTTAATTKTVVSGSVNMRSGPSTNGKVVRQLPKGEQVTPTGITASSAGFQWIQVKDSKGNQGWVVNTYIK</sequence>
<evidence type="ECO:0000256" key="1">
    <source>
        <dbReference type="SAM" id="MobiDB-lite"/>
    </source>
</evidence>
<geneLocation type="plasmid" evidence="4">
    <name>pfdu301a</name>
</geneLocation>
<dbReference type="SMART" id="SM00287">
    <property type="entry name" value="SH3b"/>
    <property type="match status" value="1"/>
</dbReference>
<accession>A0A6M6E1A1</accession>
<dbReference type="Proteomes" id="UP000501076">
    <property type="component" value="Plasmid pFDU301A"/>
</dbReference>
<organism evidence="3 4">
    <name type="scientific">Priestia megaterium</name>
    <name type="common">Bacillus megaterium</name>
    <dbReference type="NCBI Taxonomy" id="1404"/>
    <lineage>
        <taxon>Bacteria</taxon>
        <taxon>Bacillati</taxon>
        <taxon>Bacillota</taxon>
        <taxon>Bacilli</taxon>
        <taxon>Bacillales</taxon>
        <taxon>Bacillaceae</taxon>
        <taxon>Priestia</taxon>
    </lineage>
</organism>
<dbReference type="EMBL" id="CP045273">
    <property type="protein sequence ID" value="QJX80712.1"/>
    <property type="molecule type" value="Genomic_DNA"/>
</dbReference>